<dbReference type="EMBL" id="DVFW01000013">
    <property type="protein sequence ID" value="HIQ79992.1"/>
    <property type="molecule type" value="Genomic_DNA"/>
</dbReference>
<dbReference type="Gene3D" id="1.10.20.60">
    <property type="entry name" value="Glu-tRNAGln amidotransferase C subunit, N-terminal domain"/>
    <property type="match status" value="1"/>
</dbReference>
<dbReference type="HAMAP" id="MF_00122">
    <property type="entry name" value="GatC"/>
    <property type="match status" value="1"/>
</dbReference>
<name>A0A9D0ZG35_9FIRM</name>
<sequence>MVTHEDVLQIARLAKLSIKEEELDALTKDMADIITFADTINNAFEPGEEFDNINHLSNVFREDVVVPSYDREQILSNANDREDGHFLIKKRML</sequence>
<gene>
    <name evidence="6 7" type="primary">gatC</name>
    <name evidence="7" type="ORF">IAD32_01745</name>
</gene>
<dbReference type="Proteomes" id="UP000886787">
    <property type="component" value="Unassembled WGS sequence"/>
</dbReference>
<dbReference type="GO" id="GO:0050567">
    <property type="term" value="F:glutaminyl-tRNA synthase (glutamine-hydrolyzing) activity"/>
    <property type="evidence" value="ECO:0007669"/>
    <property type="project" value="UniProtKB-UniRule"/>
</dbReference>
<evidence type="ECO:0000256" key="4">
    <source>
        <dbReference type="ARBA" id="ARBA00047380"/>
    </source>
</evidence>
<comment type="catalytic activity">
    <reaction evidence="4 6">
        <text>L-aspartyl-tRNA(Asn) + L-glutamine + ATP + H2O = L-asparaginyl-tRNA(Asn) + L-glutamate + ADP + phosphate + 2 H(+)</text>
        <dbReference type="Rhea" id="RHEA:14513"/>
        <dbReference type="Rhea" id="RHEA-COMP:9674"/>
        <dbReference type="Rhea" id="RHEA-COMP:9677"/>
        <dbReference type="ChEBI" id="CHEBI:15377"/>
        <dbReference type="ChEBI" id="CHEBI:15378"/>
        <dbReference type="ChEBI" id="CHEBI:29985"/>
        <dbReference type="ChEBI" id="CHEBI:30616"/>
        <dbReference type="ChEBI" id="CHEBI:43474"/>
        <dbReference type="ChEBI" id="CHEBI:58359"/>
        <dbReference type="ChEBI" id="CHEBI:78515"/>
        <dbReference type="ChEBI" id="CHEBI:78516"/>
        <dbReference type="ChEBI" id="CHEBI:456216"/>
    </reaction>
</comment>
<dbReference type="Pfam" id="PF02686">
    <property type="entry name" value="GatC"/>
    <property type="match status" value="1"/>
</dbReference>
<comment type="catalytic activity">
    <reaction evidence="5 6">
        <text>L-glutamyl-tRNA(Gln) + L-glutamine + ATP + H2O = L-glutaminyl-tRNA(Gln) + L-glutamate + ADP + phosphate + H(+)</text>
        <dbReference type="Rhea" id="RHEA:17521"/>
        <dbReference type="Rhea" id="RHEA-COMP:9681"/>
        <dbReference type="Rhea" id="RHEA-COMP:9684"/>
        <dbReference type="ChEBI" id="CHEBI:15377"/>
        <dbReference type="ChEBI" id="CHEBI:15378"/>
        <dbReference type="ChEBI" id="CHEBI:29985"/>
        <dbReference type="ChEBI" id="CHEBI:30616"/>
        <dbReference type="ChEBI" id="CHEBI:43474"/>
        <dbReference type="ChEBI" id="CHEBI:58359"/>
        <dbReference type="ChEBI" id="CHEBI:78520"/>
        <dbReference type="ChEBI" id="CHEBI:78521"/>
        <dbReference type="ChEBI" id="CHEBI:456216"/>
    </reaction>
</comment>
<dbReference type="GO" id="GO:0005524">
    <property type="term" value="F:ATP binding"/>
    <property type="evidence" value="ECO:0007669"/>
    <property type="project" value="UniProtKB-KW"/>
</dbReference>
<dbReference type="NCBIfam" id="TIGR00135">
    <property type="entry name" value="gatC"/>
    <property type="match status" value="1"/>
</dbReference>
<accession>A0A9D0ZG35</accession>
<evidence type="ECO:0000313" key="7">
    <source>
        <dbReference type="EMBL" id="HIQ79992.1"/>
    </source>
</evidence>
<evidence type="ECO:0000256" key="1">
    <source>
        <dbReference type="ARBA" id="ARBA00010757"/>
    </source>
</evidence>
<reference evidence="7" key="1">
    <citation type="submission" date="2020-10" db="EMBL/GenBank/DDBJ databases">
        <authorList>
            <person name="Gilroy R."/>
        </authorList>
    </citation>
    <scope>NUCLEOTIDE SEQUENCE</scope>
    <source>
        <strain evidence="7">ChiSjej1B19-3389</strain>
    </source>
</reference>
<dbReference type="InterPro" id="IPR003837">
    <property type="entry name" value="GatC"/>
</dbReference>
<dbReference type="GO" id="GO:0006450">
    <property type="term" value="P:regulation of translational fidelity"/>
    <property type="evidence" value="ECO:0007669"/>
    <property type="project" value="InterPro"/>
</dbReference>
<reference evidence="7" key="2">
    <citation type="journal article" date="2021" name="PeerJ">
        <title>Extensive microbial diversity within the chicken gut microbiome revealed by metagenomics and culture.</title>
        <authorList>
            <person name="Gilroy R."/>
            <person name="Ravi A."/>
            <person name="Getino M."/>
            <person name="Pursley I."/>
            <person name="Horton D.L."/>
            <person name="Alikhan N.F."/>
            <person name="Baker D."/>
            <person name="Gharbi K."/>
            <person name="Hall N."/>
            <person name="Watson M."/>
            <person name="Adriaenssens E.M."/>
            <person name="Foster-Nyarko E."/>
            <person name="Jarju S."/>
            <person name="Secka A."/>
            <person name="Antonio M."/>
            <person name="Oren A."/>
            <person name="Chaudhuri R.R."/>
            <person name="La Ragione R."/>
            <person name="Hildebrand F."/>
            <person name="Pallen M.J."/>
        </authorList>
    </citation>
    <scope>NUCLEOTIDE SEQUENCE</scope>
    <source>
        <strain evidence="7">ChiSjej1B19-3389</strain>
    </source>
</reference>
<evidence type="ECO:0000256" key="2">
    <source>
        <dbReference type="ARBA" id="ARBA00011123"/>
    </source>
</evidence>
<keyword evidence="6" id="KW-0436">Ligase</keyword>
<comment type="function">
    <text evidence="3 6">Allows the formation of correctly charged Asn-tRNA(Asn) or Gln-tRNA(Gln) through the transamidation of misacylated Asp-tRNA(Asn) or Glu-tRNA(Gln) in organisms which lack either or both of asparaginyl-tRNA or glutaminyl-tRNA synthetases. The reaction takes place in the presence of glutamine and ATP through an activated phospho-Asp-tRNA(Asn) or phospho-Glu-tRNA(Gln).</text>
</comment>
<dbReference type="GO" id="GO:0006412">
    <property type="term" value="P:translation"/>
    <property type="evidence" value="ECO:0007669"/>
    <property type="project" value="UniProtKB-UniRule"/>
</dbReference>
<dbReference type="EC" id="6.3.5.-" evidence="6"/>
<evidence type="ECO:0000256" key="3">
    <source>
        <dbReference type="ARBA" id="ARBA00024799"/>
    </source>
</evidence>
<keyword evidence="6" id="KW-0648">Protein biosynthesis</keyword>
<dbReference type="AlphaFoldDB" id="A0A9D0ZG35"/>
<evidence type="ECO:0000256" key="5">
    <source>
        <dbReference type="ARBA" id="ARBA00047913"/>
    </source>
</evidence>
<protein>
    <recommendedName>
        <fullName evidence="6">Aspartyl/glutamyl-tRNA(Asn/Gln) amidotransferase subunit C</fullName>
        <shortName evidence="6">Asp/Glu-ADT subunit C</shortName>
        <ecNumber evidence="6">6.3.5.-</ecNumber>
    </recommendedName>
</protein>
<comment type="similarity">
    <text evidence="1 6">Belongs to the GatC family.</text>
</comment>
<comment type="caution">
    <text evidence="7">The sequence shown here is derived from an EMBL/GenBank/DDBJ whole genome shotgun (WGS) entry which is preliminary data.</text>
</comment>
<evidence type="ECO:0000313" key="8">
    <source>
        <dbReference type="Proteomes" id="UP000886787"/>
    </source>
</evidence>
<dbReference type="InterPro" id="IPR036113">
    <property type="entry name" value="Asp/Glu-ADT_sf_sub_c"/>
</dbReference>
<keyword evidence="6" id="KW-0067">ATP-binding</keyword>
<organism evidence="7 8">
    <name type="scientific">Candidatus Scatavimonas merdigallinarum</name>
    <dbReference type="NCBI Taxonomy" id="2840914"/>
    <lineage>
        <taxon>Bacteria</taxon>
        <taxon>Bacillati</taxon>
        <taxon>Bacillota</taxon>
        <taxon>Clostridia</taxon>
        <taxon>Eubacteriales</taxon>
        <taxon>Oscillospiraceae</taxon>
        <taxon>Oscillospiraceae incertae sedis</taxon>
        <taxon>Candidatus Scatavimonas</taxon>
    </lineage>
</organism>
<dbReference type="SUPFAM" id="SSF141000">
    <property type="entry name" value="Glu-tRNAGln amidotransferase C subunit"/>
    <property type="match status" value="1"/>
</dbReference>
<keyword evidence="6" id="KW-0547">Nucleotide-binding</keyword>
<evidence type="ECO:0000256" key="6">
    <source>
        <dbReference type="HAMAP-Rule" id="MF_00122"/>
    </source>
</evidence>
<comment type="subunit">
    <text evidence="2 6">Heterotrimer of A, B and C subunits.</text>
</comment>
<proteinExistence type="inferred from homology"/>